<gene>
    <name evidence="2" type="ORF">NDU88_012118</name>
</gene>
<evidence type="ECO:0000313" key="2">
    <source>
        <dbReference type="EMBL" id="KAJ1145835.1"/>
    </source>
</evidence>
<dbReference type="Proteomes" id="UP001066276">
    <property type="component" value="Chromosome 6"/>
</dbReference>
<sequence length="203" mass="22405">MPFLPRLSGDGREGERVTPARYEALAADVFQRLMDTVLDGIVGVQAFQDVILRLRSAGWKTRTRCYSGDLRGNREPHEPHDPGGGLLLDFCCRCAFRLLSGFPAFRLRGCGCSPAPLLPFSGRLAVFAVGPRLEEPEEPEGESEGGLLPPYADYVDPRRPPQTSCPDQVPGEQTRRRPGGDWETGRPGDRERLGDRMRLGETG</sequence>
<accession>A0AAV7R5A7</accession>
<organism evidence="2 3">
    <name type="scientific">Pleurodeles waltl</name>
    <name type="common">Iberian ribbed newt</name>
    <dbReference type="NCBI Taxonomy" id="8319"/>
    <lineage>
        <taxon>Eukaryota</taxon>
        <taxon>Metazoa</taxon>
        <taxon>Chordata</taxon>
        <taxon>Craniata</taxon>
        <taxon>Vertebrata</taxon>
        <taxon>Euteleostomi</taxon>
        <taxon>Amphibia</taxon>
        <taxon>Batrachia</taxon>
        <taxon>Caudata</taxon>
        <taxon>Salamandroidea</taxon>
        <taxon>Salamandridae</taxon>
        <taxon>Pleurodelinae</taxon>
        <taxon>Pleurodeles</taxon>
    </lineage>
</organism>
<reference evidence="2" key="1">
    <citation type="journal article" date="2022" name="bioRxiv">
        <title>Sequencing and chromosome-scale assembly of the giantPleurodeles waltlgenome.</title>
        <authorList>
            <person name="Brown T."/>
            <person name="Elewa A."/>
            <person name="Iarovenko S."/>
            <person name="Subramanian E."/>
            <person name="Araus A.J."/>
            <person name="Petzold A."/>
            <person name="Susuki M."/>
            <person name="Suzuki K.-i.T."/>
            <person name="Hayashi T."/>
            <person name="Toyoda A."/>
            <person name="Oliveira C."/>
            <person name="Osipova E."/>
            <person name="Leigh N.D."/>
            <person name="Simon A."/>
            <person name="Yun M.H."/>
        </authorList>
    </citation>
    <scope>NUCLEOTIDE SEQUENCE</scope>
    <source>
        <strain evidence="2">20211129_DDA</strain>
        <tissue evidence="2">Liver</tissue>
    </source>
</reference>
<comment type="caution">
    <text evidence="2">The sequence shown here is derived from an EMBL/GenBank/DDBJ whole genome shotgun (WGS) entry which is preliminary data.</text>
</comment>
<dbReference type="EMBL" id="JANPWB010000010">
    <property type="protein sequence ID" value="KAJ1145835.1"/>
    <property type="molecule type" value="Genomic_DNA"/>
</dbReference>
<evidence type="ECO:0000313" key="3">
    <source>
        <dbReference type="Proteomes" id="UP001066276"/>
    </source>
</evidence>
<name>A0AAV7R5A7_PLEWA</name>
<feature type="region of interest" description="Disordered" evidence="1">
    <location>
        <begin position="134"/>
        <end position="203"/>
    </location>
</feature>
<proteinExistence type="predicted"/>
<feature type="compositionally biased region" description="Basic and acidic residues" evidence="1">
    <location>
        <begin position="173"/>
        <end position="203"/>
    </location>
</feature>
<evidence type="ECO:0000256" key="1">
    <source>
        <dbReference type="SAM" id="MobiDB-lite"/>
    </source>
</evidence>
<dbReference type="AlphaFoldDB" id="A0AAV7R5A7"/>
<protein>
    <submittedName>
        <fullName evidence="2">Uncharacterized protein</fullName>
    </submittedName>
</protein>
<keyword evidence="3" id="KW-1185">Reference proteome</keyword>